<accession>A0A381U2F0</accession>
<dbReference type="EMBL" id="UINC01005535">
    <property type="protein sequence ID" value="SVA21941.1"/>
    <property type="molecule type" value="Genomic_DNA"/>
</dbReference>
<dbReference type="AlphaFoldDB" id="A0A381U2F0"/>
<gene>
    <name evidence="1" type="ORF">METZ01_LOCUS74795</name>
</gene>
<evidence type="ECO:0000313" key="1">
    <source>
        <dbReference type="EMBL" id="SVA21941.1"/>
    </source>
</evidence>
<sequence length="169" mass="18592">MMMEKRKAAGILAGVLIFGALFAWVSTAPYLSNQGLGRTPGIIIGGTPTEAPSDFTPLNESIRGPMFMKQSGFPPFVHYLSWVGTSEGVITATRPDGGLWAQRVRDRGGNGLLRIGEATYAMEAVEIFGDERIAMMEQWAAKSGRSIDQALYEGSELLRDWEVFFWSPR</sequence>
<reference evidence="1" key="1">
    <citation type="submission" date="2018-05" db="EMBL/GenBank/DDBJ databases">
        <authorList>
            <person name="Lanie J.A."/>
            <person name="Ng W.-L."/>
            <person name="Kazmierczak K.M."/>
            <person name="Andrzejewski T.M."/>
            <person name="Davidsen T.M."/>
            <person name="Wayne K.J."/>
            <person name="Tettelin H."/>
            <person name="Glass J.I."/>
            <person name="Rusch D."/>
            <person name="Podicherti R."/>
            <person name="Tsui H.-C.T."/>
            <person name="Winkler M.E."/>
        </authorList>
    </citation>
    <scope>NUCLEOTIDE SEQUENCE</scope>
</reference>
<organism evidence="1">
    <name type="scientific">marine metagenome</name>
    <dbReference type="NCBI Taxonomy" id="408172"/>
    <lineage>
        <taxon>unclassified sequences</taxon>
        <taxon>metagenomes</taxon>
        <taxon>ecological metagenomes</taxon>
    </lineage>
</organism>
<proteinExistence type="predicted"/>
<name>A0A381U2F0_9ZZZZ</name>
<protein>
    <submittedName>
        <fullName evidence="1">Uncharacterized protein</fullName>
    </submittedName>
</protein>